<reference evidence="2 3" key="1">
    <citation type="submission" date="2014-07" db="EMBL/GenBank/DDBJ databases">
        <title>Genome of Chryseobacterium piperi CTM.</title>
        <authorList>
            <person name="Pipes S.E."/>
            <person name="Stropko S.J."/>
            <person name="Newman J.D."/>
        </authorList>
    </citation>
    <scope>NUCLEOTIDE SEQUENCE [LARGE SCALE GENOMIC DNA]</scope>
    <source>
        <strain evidence="2 3">CTM</strain>
    </source>
</reference>
<dbReference type="RefSeq" id="WP_034681437.1">
    <property type="nucleotide sequence ID" value="NZ_CP023049.2"/>
</dbReference>
<feature type="transmembrane region" description="Helical" evidence="1">
    <location>
        <begin position="26"/>
        <end position="44"/>
    </location>
</feature>
<dbReference type="STRING" id="558152.IQ37_02845"/>
<keyword evidence="1" id="KW-1133">Transmembrane helix</keyword>
<dbReference type="Proteomes" id="UP000028709">
    <property type="component" value="Unassembled WGS sequence"/>
</dbReference>
<evidence type="ECO:0000256" key="1">
    <source>
        <dbReference type="SAM" id="Phobius"/>
    </source>
</evidence>
<dbReference type="KEGG" id="cpip:CJF12_15100"/>
<dbReference type="AlphaFoldDB" id="A0A086BME8"/>
<proteinExistence type="predicted"/>
<name>A0A086BME8_9FLAO</name>
<sequence>MKKLSLFFFIGLAVLKLITDSIHRHFSFFDIIFVILAGLPLLINKKWLYQLFGRIISLIGLYIVIAVFALLIKDIQKDQLLSTLTYGMGYVSSGMALYFGLILTGIINGSHKNSIITST</sequence>
<feature type="transmembrane region" description="Helical" evidence="1">
    <location>
        <begin position="84"/>
        <end position="107"/>
    </location>
</feature>
<organism evidence="2 3">
    <name type="scientific">Chryseobacterium piperi</name>
    <dbReference type="NCBI Taxonomy" id="558152"/>
    <lineage>
        <taxon>Bacteria</taxon>
        <taxon>Pseudomonadati</taxon>
        <taxon>Bacteroidota</taxon>
        <taxon>Flavobacteriia</taxon>
        <taxon>Flavobacteriales</taxon>
        <taxon>Weeksellaceae</taxon>
        <taxon>Chryseobacterium group</taxon>
        <taxon>Chryseobacterium</taxon>
    </lineage>
</organism>
<protein>
    <submittedName>
        <fullName evidence="2">Uncharacterized protein</fullName>
    </submittedName>
</protein>
<comment type="caution">
    <text evidence="2">The sequence shown here is derived from an EMBL/GenBank/DDBJ whole genome shotgun (WGS) entry which is preliminary data.</text>
</comment>
<evidence type="ECO:0000313" key="3">
    <source>
        <dbReference type="Proteomes" id="UP000028709"/>
    </source>
</evidence>
<evidence type="ECO:0000313" key="2">
    <source>
        <dbReference type="EMBL" id="KFF30112.1"/>
    </source>
</evidence>
<dbReference type="eggNOG" id="ENOG50311CB">
    <property type="taxonomic scope" value="Bacteria"/>
</dbReference>
<dbReference type="OrthoDB" id="1261352at2"/>
<keyword evidence="1" id="KW-0812">Transmembrane</keyword>
<accession>A0A086BME8</accession>
<keyword evidence="3" id="KW-1185">Reference proteome</keyword>
<dbReference type="EMBL" id="JPRJ01000002">
    <property type="protein sequence ID" value="KFF30112.1"/>
    <property type="molecule type" value="Genomic_DNA"/>
</dbReference>
<keyword evidence="1" id="KW-0472">Membrane</keyword>
<feature type="transmembrane region" description="Helical" evidence="1">
    <location>
        <begin position="51"/>
        <end position="72"/>
    </location>
</feature>
<gene>
    <name evidence="2" type="ORF">IQ37_02845</name>
</gene>